<accession>A0A9J6ECI0</accession>
<comment type="caution">
    <text evidence="1">The sequence shown here is derived from an EMBL/GenBank/DDBJ whole genome shotgun (WGS) entry which is preliminary data.</text>
</comment>
<evidence type="ECO:0000313" key="1">
    <source>
        <dbReference type="EMBL" id="KAH8032017.1"/>
    </source>
</evidence>
<proteinExistence type="predicted"/>
<dbReference type="Proteomes" id="UP000821866">
    <property type="component" value="Chromosome 3"/>
</dbReference>
<dbReference type="AlphaFoldDB" id="A0A9J6ECI0"/>
<name>A0A9J6ECI0_RHIMP</name>
<sequence>MNHQCRTIEILKLRRITPKFGRLANVATVASIEDSCSIHWDLATTVRQIFHEELERHSQSMNAVKAEQIGCVFNQPHEAPPVVSSLSAMPGVADSRTDLLQQHHHICPDGVTHDLRAYWGTTTNGHLKNRIYYSQRLKMAHPEVYDVGHPSPVCYSGGATGHISSFCRRRRQTRYGPPPTWSNF</sequence>
<organism evidence="1 2">
    <name type="scientific">Rhipicephalus microplus</name>
    <name type="common">Cattle tick</name>
    <name type="synonym">Boophilus microplus</name>
    <dbReference type="NCBI Taxonomy" id="6941"/>
    <lineage>
        <taxon>Eukaryota</taxon>
        <taxon>Metazoa</taxon>
        <taxon>Ecdysozoa</taxon>
        <taxon>Arthropoda</taxon>
        <taxon>Chelicerata</taxon>
        <taxon>Arachnida</taxon>
        <taxon>Acari</taxon>
        <taxon>Parasitiformes</taxon>
        <taxon>Ixodida</taxon>
        <taxon>Ixodoidea</taxon>
        <taxon>Ixodidae</taxon>
        <taxon>Rhipicephalinae</taxon>
        <taxon>Rhipicephalus</taxon>
        <taxon>Boophilus</taxon>
    </lineage>
</organism>
<gene>
    <name evidence="1" type="ORF">HPB51_022637</name>
</gene>
<reference evidence="1" key="2">
    <citation type="submission" date="2021-09" db="EMBL/GenBank/DDBJ databases">
        <authorList>
            <person name="Jia N."/>
            <person name="Wang J."/>
            <person name="Shi W."/>
            <person name="Du L."/>
            <person name="Sun Y."/>
            <person name="Zhan W."/>
            <person name="Jiang J."/>
            <person name="Wang Q."/>
            <person name="Zhang B."/>
            <person name="Ji P."/>
            <person name="Sakyi L.B."/>
            <person name="Cui X."/>
            <person name="Yuan T."/>
            <person name="Jiang B."/>
            <person name="Yang W."/>
            <person name="Lam T.T.-Y."/>
            <person name="Chang Q."/>
            <person name="Ding S."/>
            <person name="Wang X."/>
            <person name="Zhu J."/>
            <person name="Ruan X."/>
            <person name="Zhao L."/>
            <person name="Wei J."/>
            <person name="Que T."/>
            <person name="Du C."/>
            <person name="Cheng J."/>
            <person name="Dai P."/>
            <person name="Han X."/>
            <person name="Huang E."/>
            <person name="Gao Y."/>
            <person name="Liu J."/>
            <person name="Shao H."/>
            <person name="Ye R."/>
            <person name="Li L."/>
            <person name="Wei W."/>
            <person name="Wang X."/>
            <person name="Wang C."/>
            <person name="Huo Q."/>
            <person name="Li W."/>
            <person name="Guo W."/>
            <person name="Chen H."/>
            <person name="Chen S."/>
            <person name="Zhou L."/>
            <person name="Zhou L."/>
            <person name="Ni X."/>
            <person name="Tian J."/>
            <person name="Zhou Y."/>
            <person name="Sheng Y."/>
            <person name="Liu T."/>
            <person name="Pan Y."/>
            <person name="Xia L."/>
            <person name="Li J."/>
            <person name="Zhao F."/>
            <person name="Cao W."/>
        </authorList>
    </citation>
    <scope>NUCLEOTIDE SEQUENCE</scope>
    <source>
        <strain evidence="1">Rmic-2018</strain>
        <tissue evidence="1">Larvae</tissue>
    </source>
</reference>
<reference evidence="1" key="1">
    <citation type="journal article" date="2020" name="Cell">
        <title>Large-Scale Comparative Analyses of Tick Genomes Elucidate Their Genetic Diversity and Vector Capacities.</title>
        <authorList>
            <consortium name="Tick Genome and Microbiome Consortium (TIGMIC)"/>
            <person name="Jia N."/>
            <person name="Wang J."/>
            <person name="Shi W."/>
            <person name="Du L."/>
            <person name="Sun Y."/>
            <person name="Zhan W."/>
            <person name="Jiang J.F."/>
            <person name="Wang Q."/>
            <person name="Zhang B."/>
            <person name="Ji P."/>
            <person name="Bell-Sakyi L."/>
            <person name="Cui X.M."/>
            <person name="Yuan T.T."/>
            <person name="Jiang B.G."/>
            <person name="Yang W.F."/>
            <person name="Lam T.T."/>
            <person name="Chang Q.C."/>
            <person name="Ding S.J."/>
            <person name="Wang X.J."/>
            <person name="Zhu J.G."/>
            <person name="Ruan X.D."/>
            <person name="Zhao L."/>
            <person name="Wei J.T."/>
            <person name="Ye R.Z."/>
            <person name="Que T.C."/>
            <person name="Du C.H."/>
            <person name="Zhou Y.H."/>
            <person name="Cheng J.X."/>
            <person name="Dai P.F."/>
            <person name="Guo W.B."/>
            <person name="Han X.H."/>
            <person name="Huang E.J."/>
            <person name="Li L.F."/>
            <person name="Wei W."/>
            <person name="Gao Y.C."/>
            <person name="Liu J.Z."/>
            <person name="Shao H.Z."/>
            <person name="Wang X."/>
            <person name="Wang C.C."/>
            <person name="Yang T.C."/>
            <person name="Huo Q.B."/>
            <person name="Li W."/>
            <person name="Chen H.Y."/>
            <person name="Chen S.E."/>
            <person name="Zhou L.G."/>
            <person name="Ni X.B."/>
            <person name="Tian J.H."/>
            <person name="Sheng Y."/>
            <person name="Liu T."/>
            <person name="Pan Y.S."/>
            <person name="Xia L.Y."/>
            <person name="Li J."/>
            <person name="Zhao F."/>
            <person name="Cao W.C."/>
        </authorList>
    </citation>
    <scope>NUCLEOTIDE SEQUENCE</scope>
    <source>
        <strain evidence="1">Rmic-2018</strain>
    </source>
</reference>
<dbReference type="EMBL" id="JABSTU010000005">
    <property type="protein sequence ID" value="KAH8032017.1"/>
    <property type="molecule type" value="Genomic_DNA"/>
</dbReference>
<protein>
    <submittedName>
        <fullName evidence="1">Uncharacterized protein</fullName>
    </submittedName>
</protein>
<evidence type="ECO:0000313" key="2">
    <source>
        <dbReference type="Proteomes" id="UP000821866"/>
    </source>
</evidence>
<keyword evidence="2" id="KW-1185">Reference proteome</keyword>